<sequence length="62" mass="6637">MSVLTVALPVALALGASALIACVWSIRRGQFDDLQTPSVRLLVDEKPIQPSSGDESNDEKIN</sequence>
<dbReference type="EMBL" id="SJPY01000001">
    <property type="protein sequence ID" value="TWU45434.1"/>
    <property type="molecule type" value="Genomic_DNA"/>
</dbReference>
<evidence type="ECO:0000313" key="1">
    <source>
        <dbReference type="EMBL" id="TWU45434.1"/>
    </source>
</evidence>
<protein>
    <submittedName>
        <fullName evidence="1">Cytochrome oxidase maturation protein cbb3-type</fullName>
    </submittedName>
</protein>
<evidence type="ECO:0000313" key="2">
    <source>
        <dbReference type="Proteomes" id="UP000315471"/>
    </source>
</evidence>
<comment type="caution">
    <text evidence="1">The sequence shown here is derived from an EMBL/GenBank/DDBJ whole genome shotgun (WGS) entry which is preliminary data.</text>
</comment>
<dbReference type="PANTHER" id="PTHR41532:SF1">
    <property type="entry name" value="FIXS PROTEIN"/>
    <property type="match status" value="1"/>
</dbReference>
<dbReference type="Proteomes" id="UP000315471">
    <property type="component" value="Unassembled WGS sequence"/>
</dbReference>
<gene>
    <name evidence="1" type="ORF">Q31b_06060</name>
</gene>
<keyword evidence="2" id="KW-1185">Reference proteome</keyword>
<dbReference type="PANTHER" id="PTHR41532">
    <property type="entry name" value="FIXS PROTEIN"/>
    <property type="match status" value="1"/>
</dbReference>
<dbReference type="NCBIfam" id="TIGR00847">
    <property type="entry name" value="ccoS"/>
    <property type="match status" value="1"/>
</dbReference>
<dbReference type="RefSeq" id="WP_146598136.1">
    <property type="nucleotide sequence ID" value="NZ_SJPY01000001.1"/>
</dbReference>
<reference evidence="1 2" key="1">
    <citation type="submission" date="2019-02" db="EMBL/GenBank/DDBJ databases">
        <title>Deep-cultivation of Planctomycetes and their phenomic and genomic characterization uncovers novel biology.</title>
        <authorList>
            <person name="Wiegand S."/>
            <person name="Jogler M."/>
            <person name="Boedeker C."/>
            <person name="Pinto D."/>
            <person name="Vollmers J."/>
            <person name="Rivas-Marin E."/>
            <person name="Kohn T."/>
            <person name="Peeters S.H."/>
            <person name="Heuer A."/>
            <person name="Rast P."/>
            <person name="Oberbeckmann S."/>
            <person name="Bunk B."/>
            <person name="Jeske O."/>
            <person name="Meyerdierks A."/>
            <person name="Storesund J.E."/>
            <person name="Kallscheuer N."/>
            <person name="Luecker S."/>
            <person name="Lage O.M."/>
            <person name="Pohl T."/>
            <person name="Merkel B.J."/>
            <person name="Hornburger P."/>
            <person name="Mueller R.-W."/>
            <person name="Bruemmer F."/>
            <person name="Labrenz M."/>
            <person name="Spormann A.M."/>
            <person name="Op Den Camp H."/>
            <person name="Overmann J."/>
            <person name="Amann R."/>
            <person name="Jetten M.S.M."/>
            <person name="Mascher T."/>
            <person name="Medema M.H."/>
            <person name="Devos D.P."/>
            <person name="Kaster A.-K."/>
            <person name="Ovreas L."/>
            <person name="Rohde M."/>
            <person name="Galperin M.Y."/>
            <person name="Jogler C."/>
        </authorList>
    </citation>
    <scope>NUCLEOTIDE SEQUENCE [LARGE SCALE GENOMIC DNA]</scope>
    <source>
        <strain evidence="1 2">Q31b</strain>
    </source>
</reference>
<organism evidence="1 2">
    <name type="scientific">Novipirellula aureliae</name>
    <dbReference type="NCBI Taxonomy" id="2527966"/>
    <lineage>
        <taxon>Bacteria</taxon>
        <taxon>Pseudomonadati</taxon>
        <taxon>Planctomycetota</taxon>
        <taxon>Planctomycetia</taxon>
        <taxon>Pirellulales</taxon>
        <taxon>Pirellulaceae</taxon>
        <taxon>Novipirellula</taxon>
    </lineage>
</organism>
<accession>A0A5C6EAB4</accession>
<proteinExistence type="predicted"/>
<dbReference type="AlphaFoldDB" id="A0A5C6EAB4"/>
<dbReference type="InterPro" id="IPR004714">
    <property type="entry name" value="Cyt_oxidase_maturation_cbb3"/>
</dbReference>
<name>A0A5C6EAB4_9BACT</name>
<dbReference type="OrthoDB" id="292388at2"/>
<dbReference type="Pfam" id="PF03597">
    <property type="entry name" value="FixS"/>
    <property type="match status" value="1"/>
</dbReference>